<feature type="domain" description="FAD-binding" evidence="2">
    <location>
        <begin position="9"/>
        <end position="319"/>
    </location>
</feature>
<dbReference type="PANTHER" id="PTHR43476">
    <property type="entry name" value="3-(3-HYDROXY-PHENYL)PROPIONATE/3-HYDROXYCINNAMIC ACID HYDROXYLASE"/>
    <property type="match status" value="1"/>
</dbReference>
<accession>A0A6J6QKV6</accession>
<dbReference type="Gene3D" id="3.50.50.60">
    <property type="entry name" value="FAD/NAD(P)-binding domain"/>
    <property type="match status" value="2"/>
</dbReference>
<proteinExistence type="predicted"/>
<name>A0A6J6QKV6_9ZZZZ</name>
<dbReference type="InterPro" id="IPR002938">
    <property type="entry name" value="FAD-bd"/>
</dbReference>
<dbReference type="EMBL" id="CAEZXN010000079">
    <property type="protein sequence ID" value="CAB4711192.1"/>
    <property type="molecule type" value="Genomic_DNA"/>
</dbReference>
<protein>
    <submittedName>
        <fullName evidence="4">Unannotated protein</fullName>
    </submittedName>
</protein>
<sequence length="413" mass="45442">MSEVSETIDTDIVIVGGGVAGSALAAALRNSGHRLVVIDQRTGPIDTSRGDHFSPVNVEAFADWGILDGFFAKGATKRIGHEFRTSSGEVLVSAEYTELGIKYPYFLVYHHDLMAETFQEFAAESKNYQLFQPYAAKSFDIEDGSIKSVTAVSPEGKSITVRAHLVIASDGAASPIRAALRFPTFEHPYRRTMVAFFATRPADLSPEDYFFRYSDPSGVLVIQQRNDGQVKITMPIGDEGVPWWKVSSQEQRAEVLGERAHILRGLETEMGGFYPVRMIHALQYVSGNTVLVGDAAHAIHPARGQGLNMGIGALPELLKHIPSPSEISNPAKVAAGLLAYEQVQKPKYERVMARNHAAAMDMELSADDNHEFFLKRQDDAIRKMALIPEARRLHLLEGTGYHFGVPGVDEVEF</sequence>
<dbReference type="GO" id="GO:0071949">
    <property type="term" value="F:FAD binding"/>
    <property type="evidence" value="ECO:0007669"/>
    <property type="project" value="InterPro"/>
</dbReference>
<reference evidence="4" key="1">
    <citation type="submission" date="2020-05" db="EMBL/GenBank/DDBJ databases">
        <authorList>
            <person name="Chiriac C."/>
            <person name="Salcher M."/>
            <person name="Ghai R."/>
            <person name="Kavagutti S V."/>
        </authorList>
    </citation>
    <scope>NUCLEOTIDE SEQUENCE</scope>
</reference>
<dbReference type="InterPro" id="IPR036188">
    <property type="entry name" value="FAD/NAD-bd_sf"/>
</dbReference>
<evidence type="ECO:0000313" key="5">
    <source>
        <dbReference type="EMBL" id="CAB5078266.1"/>
    </source>
</evidence>
<dbReference type="PANTHER" id="PTHR43476:SF5">
    <property type="entry name" value="FAD-DEPENDENT MONOOXYGENASE"/>
    <property type="match status" value="1"/>
</dbReference>
<dbReference type="EMBL" id="CAEZXB010000011">
    <property type="protein sequence ID" value="CAB4676148.1"/>
    <property type="molecule type" value="Genomic_DNA"/>
</dbReference>
<dbReference type="GO" id="GO:0016491">
    <property type="term" value="F:oxidoreductase activity"/>
    <property type="evidence" value="ECO:0007669"/>
    <property type="project" value="UniProtKB-KW"/>
</dbReference>
<organism evidence="4">
    <name type="scientific">freshwater metagenome</name>
    <dbReference type="NCBI Taxonomy" id="449393"/>
    <lineage>
        <taxon>unclassified sequences</taxon>
        <taxon>metagenomes</taxon>
        <taxon>ecological metagenomes</taxon>
    </lineage>
</organism>
<dbReference type="AlphaFoldDB" id="A0A6J6QKV6"/>
<dbReference type="EMBL" id="CAFBRC010000160">
    <property type="protein sequence ID" value="CAB5078266.1"/>
    <property type="molecule type" value="Genomic_DNA"/>
</dbReference>
<gene>
    <name evidence="3" type="ORF">UFOPK2342_00793</name>
    <name evidence="4" type="ORF">UFOPK2423_01736</name>
    <name evidence="5" type="ORF">UFOPK4367_01557</name>
</gene>
<dbReference type="InterPro" id="IPR050631">
    <property type="entry name" value="PheA/TfdB_FAD_monoxygenase"/>
</dbReference>
<dbReference type="PRINTS" id="PR00420">
    <property type="entry name" value="RNGMNOXGNASE"/>
</dbReference>
<dbReference type="Pfam" id="PF01494">
    <property type="entry name" value="FAD_binding_3"/>
    <property type="match status" value="1"/>
</dbReference>
<evidence type="ECO:0000256" key="1">
    <source>
        <dbReference type="ARBA" id="ARBA00023002"/>
    </source>
</evidence>
<evidence type="ECO:0000259" key="2">
    <source>
        <dbReference type="Pfam" id="PF01494"/>
    </source>
</evidence>
<evidence type="ECO:0000313" key="4">
    <source>
        <dbReference type="EMBL" id="CAB4711192.1"/>
    </source>
</evidence>
<evidence type="ECO:0000313" key="3">
    <source>
        <dbReference type="EMBL" id="CAB4676148.1"/>
    </source>
</evidence>
<keyword evidence="1" id="KW-0560">Oxidoreductase</keyword>
<dbReference type="SUPFAM" id="SSF51905">
    <property type="entry name" value="FAD/NAD(P)-binding domain"/>
    <property type="match status" value="1"/>
</dbReference>